<dbReference type="Gene3D" id="3.40.50.1390">
    <property type="entry name" value="Resolvase, N-terminal catalytic domain"/>
    <property type="match status" value="1"/>
</dbReference>
<feature type="domain" description="Resolvase/invertase-type recombinase catalytic" evidence="1">
    <location>
        <begin position="2"/>
        <end position="142"/>
    </location>
</feature>
<name>A0ABP7V879_9FLAO</name>
<comment type="caution">
    <text evidence="2">The sequence shown here is derived from an EMBL/GenBank/DDBJ whole genome shotgun (WGS) entry which is preliminary data.</text>
</comment>
<dbReference type="InterPro" id="IPR050639">
    <property type="entry name" value="SSR_resolvase"/>
</dbReference>
<dbReference type="EMBL" id="BAABCT010000001">
    <property type="protein sequence ID" value="GAA4061688.1"/>
    <property type="molecule type" value="Genomic_DNA"/>
</dbReference>
<dbReference type="PANTHER" id="PTHR30461:SF19">
    <property type="entry name" value="SITE-SPECIFIC RECOMBINASE RESOLVASE FAMILY"/>
    <property type="match status" value="1"/>
</dbReference>
<dbReference type="Proteomes" id="UP001500367">
    <property type="component" value="Unassembled WGS sequence"/>
</dbReference>
<dbReference type="SMART" id="SM00857">
    <property type="entry name" value="Resolvase"/>
    <property type="match status" value="1"/>
</dbReference>
<proteinExistence type="predicted"/>
<dbReference type="InterPro" id="IPR006119">
    <property type="entry name" value="Resolv_N"/>
</dbReference>
<evidence type="ECO:0000259" key="1">
    <source>
        <dbReference type="PROSITE" id="PS51736"/>
    </source>
</evidence>
<reference evidence="3" key="1">
    <citation type="journal article" date="2019" name="Int. J. Syst. Evol. Microbiol.">
        <title>The Global Catalogue of Microorganisms (GCM) 10K type strain sequencing project: providing services to taxonomists for standard genome sequencing and annotation.</title>
        <authorList>
            <consortium name="The Broad Institute Genomics Platform"/>
            <consortium name="The Broad Institute Genome Sequencing Center for Infectious Disease"/>
            <person name="Wu L."/>
            <person name="Ma J."/>
        </authorList>
    </citation>
    <scope>NUCLEOTIDE SEQUENCE [LARGE SCALE GENOMIC DNA]</scope>
    <source>
        <strain evidence="3">JCM 17069</strain>
    </source>
</reference>
<dbReference type="SUPFAM" id="SSF53041">
    <property type="entry name" value="Resolvase-like"/>
    <property type="match status" value="1"/>
</dbReference>
<dbReference type="PROSITE" id="PS51736">
    <property type="entry name" value="RECOMBINASES_3"/>
    <property type="match status" value="1"/>
</dbReference>
<keyword evidence="3" id="KW-1185">Reference proteome</keyword>
<organism evidence="2 3">
    <name type="scientific">Flavobacterium cheonanense</name>
    <dbReference type="NCBI Taxonomy" id="706183"/>
    <lineage>
        <taxon>Bacteria</taxon>
        <taxon>Pseudomonadati</taxon>
        <taxon>Bacteroidota</taxon>
        <taxon>Flavobacteriia</taxon>
        <taxon>Flavobacteriales</taxon>
        <taxon>Flavobacteriaceae</taxon>
        <taxon>Flavobacterium</taxon>
    </lineage>
</organism>
<evidence type="ECO:0000313" key="3">
    <source>
        <dbReference type="Proteomes" id="UP001500367"/>
    </source>
</evidence>
<dbReference type="InterPro" id="IPR036162">
    <property type="entry name" value="Resolvase-like_N_sf"/>
</dbReference>
<evidence type="ECO:0000313" key="2">
    <source>
        <dbReference type="EMBL" id="GAA4061688.1"/>
    </source>
</evidence>
<dbReference type="PANTHER" id="PTHR30461">
    <property type="entry name" value="DNA-INVERTASE FROM LAMBDOID PROPHAGE"/>
    <property type="match status" value="1"/>
</dbReference>
<protein>
    <recommendedName>
        <fullName evidence="1">Resolvase/invertase-type recombinase catalytic domain-containing protein</fullName>
    </recommendedName>
</protein>
<dbReference type="Pfam" id="PF00239">
    <property type="entry name" value="Resolvase"/>
    <property type="match status" value="1"/>
</dbReference>
<dbReference type="RefSeq" id="WP_344815031.1">
    <property type="nucleotide sequence ID" value="NZ_BAABCT010000001.1"/>
</dbReference>
<sequence length="212" mass="23832">MKKARYIRQSTKNQTNLRQLAKAHPDEELFIDIISGSIPFAERPEGKRLIQAVEACLITYVTFHDLSRAGRSTVDVLTTLNFFQSKGVIVKIDNLGLESIIDGKVNPIFNLITTVLSEIYSLERTTLLERQAEGVQQAKLRGDVYKGRQLGTVDTPVQTLQKHKKTVRAIKTYPTLSLRQIAKLASDTDYKVSANTVKKIKELMLNANFQVA</sequence>
<gene>
    <name evidence="2" type="ORF">GCM10022389_02690</name>
</gene>
<accession>A0ABP7V879</accession>
<dbReference type="CDD" id="cd03768">
    <property type="entry name" value="SR_ResInv"/>
    <property type="match status" value="1"/>
</dbReference>